<gene>
    <name evidence="1" type="ORF">F0U44_13665</name>
</gene>
<protein>
    <submittedName>
        <fullName evidence="1">Uncharacterized protein</fullName>
    </submittedName>
</protein>
<keyword evidence="2" id="KW-1185">Reference proteome</keyword>
<proteinExistence type="predicted"/>
<name>A0A5B1LFL5_9ACTN</name>
<evidence type="ECO:0000313" key="2">
    <source>
        <dbReference type="Proteomes" id="UP000325003"/>
    </source>
</evidence>
<reference evidence="1 2" key="1">
    <citation type="submission" date="2019-09" db="EMBL/GenBank/DDBJ databases">
        <title>Nocardioides panacisoli sp. nov., isolated from the soil of a ginseng field.</title>
        <authorList>
            <person name="Cho C."/>
        </authorList>
    </citation>
    <scope>NUCLEOTIDE SEQUENCE [LARGE SCALE GENOMIC DNA]</scope>
    <source>
        <strain evidence="1 2">BN130099</strain>
    </source>
</reference>
<dbReference type="AlphaFoldDB" id="A0A5B1LFL5"/>
<organism evidence="1 2">
    <name type="scientific">Nocardioides humilatus</name>
    <dbReference type="NCBI Taxonomy" id="2607660"/>
    <lineage>
        <taxon>Bacteria</taxon>
        <taxon>Bacillati</taxon>
        <taxon>Actinomycetota</taxon>
        <taxon>Actinomycetes</taxon>
        <taxon>Propionibacteriales</taxon>
        <taxon>Nocardioidaceae</taxon>
        <taxon>Nocardioides</taxon>
    </lineage>
</organism>
<dbReference type="RefSeq" id="WP_149728806.1">
    <property type="nucleotide sequence ID" value="NZ_VUJV01000003.1"/>
</dbReference>
<reference evidence="1 2" key="2">
    <citation type="submission" date="2019-09" db="EMBL/GenBank/DDBJ databases">
        <authorList>
            <person name="Jin C."/>
        </authorList>
    </citation>
    <scope>NUCLEOTIDE SEQUENCE [LARGE SCALE GENOMIC DNA]</scope>
    <source>
        <strain evidence="1 2">BN130099</strain>
    </source>
</reference>
<sequence length="73" mass="7800">MNRVTTILLSVLIALVAVNGFLVWRADERARDDADKQSCIQKAEATGIIVLLGGESEGRVDAARTLASQIDAC</sequence>
<dbReference type="EMBL" id="VUJV01000003">
    <property type="protein sequence ID" value="KAA1419472.1"/>
    <property type="molecule type" value="Genomic_DNA"/>
</dbReference>
<evidence type="ECO:0000313" key="1">
    <source>
        <dbReference type="EMBL" id="KAA1419472.1"/>
    </source>
</evidence>
<dbReference type="Proteomes" id="UP000325003">
    <property type="component" value="Unassembled WGS sequence"/>
</dbReference>
<accession>A0A5B1LFL5</accession>
<comment type="caution">
    <text evidence="1">The sequence shown here is derived from an EMBL/GenBank/DDBJ whole genome shotgun (WGS) entry which is preliminary data.</text>
</comment>